<dbReference type="Pfam" id="PF00035">
    <property type="entry name" value="dsrm"/>
    <property type="match status" value="1"/>
</dbReference>
<dbReference type="GO" id="GO:0003723">
    <property type="term" value="F:RNA binding"/>
    <property type="evidence" value="ECO:0007669"/>
    <property type="project" value="UniProtKB-UniRule"/>
</dbReference>
<evidence type="ECO:0000259" key="3">
    <source>
        <dbReference type="PROSITE" id="PS50137"/>
    </source>
</evidence>
<dbReference type="Gene3D" id="3.30.160.20">
    <property type="match status" value="1"/>
</dbReference>
<organism evidence="4">
    <name type="scientific">Ostreococcus mediterraneus</name>
    <dbReference type="NCBI Taxonomy" id="1486918"/>
    <lineage>
        <taxon>Eukaryota</taxon>
        <taxon>Viridiplantae</taxon>
        <taxon>Chlorophyta</taxon>
        <taxon>Mamiellophyceae</taxon>
        <taxon>Mamiellales</taxon>
        <taxon>Bathycoccaceae</taxon>
        <taxon>Ostreococcus</taxon>
    </lineage>
</organism>
<evidence type="ECO:0000256" key="1">
    <source>
        <dbReference type="PROSITE-ProRule" id="PRU00266"/>
    </source>
</evidence>
<name>A0A7S0PPK1_9CHLO</name>
<feature type="region of interest" description="Disordered" evidence="2">
    <location>
        <begin position="268"/>
        <end position="288"/>
    </location>
</feature>
<reference evidence="4" key="1">
    <citation type="submission" date="2021-01" db="EMBL/GenBank/DDBJ databases">
        <authorList>
            <person name="Corre E."/>
            <person name="Pelletier E."/>
            <person name="Niang G."/>
            <person name="Scheremetjew M."/>
            <person name="Finn R."/>
            <person name="Kale V."/>
            <person name="Holt S."/>
            <person name="Cochrane G."/>
            <person name="Meng A."/>
            <person name="Brown T."/>
            <person name="Cohen L."/>
        </authorList>
    </citation>
    <scope>NUCLEOTIDE SEQUENCE</scope>
    <source>
        <strain evidence="4">Clade-D-RCC2572</strain>
    </source>
</reference>
<gene>
    <name evidence="4" type="ORF">OMED0929_LOCUS4085</name>
</gene>
<dbReference type="SUPFAM" id="SSF54768">
    <property type="entry name" value="dsRNA-binding domain-like"/>
    <property type="match status" value="1"/>
</dbReference>
<dbReference type="AlphaFoldDB" id="A0A7S0PPK1"/>
<dbReference type="InterPro" id="IPR014720">
    <property type="entry name" value="dsRBD_dom"/>
</dbReference>
<sequence length="390" mass="42920">MRYAVQVLSSSPSPSPSRVSSGQRLAALWRTLRVDTAPIMTPNFRTQTGPSAKSQYKLKMESRGESQAWKRKAEKMFADGEPPLDLWHDRSQALIDNDIIPARLRGVNQHHVSTVQVEMHALVGDKILGAALMEVLVNSGLCVDTGQVTKFYSNVSSNAVFLRYLHDILPARIMEDQINGNMEAHSAGTTIEAAVYKVNGYAGGPQAVEQLAKWLVYKVVFQGTQSGEISNPKGLLLENYGDVDSKRIEGTPDHAPEFIATARWPRENCPAWRPDEPQRVTQAKGTSKKNAEASAALVMLKQYEHEIINAPPMQPKEKLELKMENAVGHLYTLGGICESTTEIKDGDGPPLHVAVMRFGQQTASAQATTKKHAMRLAAQQLLEAAGEYDH</sequence>
<feature type="region of interest" description="Disordered" evidence="2">
    <location>
        <begin position="1"/>
        <end position="22"/>
    </location>
</feature>
<dbReference type="SMART" id="SM00358">
    <property type="entry name" value="DSRM"/>
    <property type="match status" value="2"/>
</dbReference>
<evidence type="ECO:0000313" key="4">
    <source>
        <dbReference type="EMBL" id="CAD8582872.1"/>
    </source>
</evidence>
<evidence type="ECO:0000256" key="2">
    <source>
        <dbReference type="SAM" id="MobiDB-lite"/>
    </source>
</evidence>
<feature type="compositionally biased region" description="Low complexity" evidence="2">
    <location>
        <begin position="9"/>
        <end position="21"/>
    </location>
</feature>
<proteinExistence type="predicted"/>
<feature type="domain" description="DRBM" evidence="3">
    <location>
        <begin position="239"/>
        <end position="305"/>
    </location>
</feature>
<dbReference type="CDD" id="cd00048">
    <property type="entry name" value="DSRM_SF"/>
    <property type="match status" value="1"/>
</dbReference>
<accession>A0A7S0PPK1</accession>
<dbReference type="PROSITE" id="PS50137">
    <property type="entry name" value="DS_RBD"/>
    <property type="match status" value="1"/>
</dbReference>
<dbReference type="EMBL" id="HBEW01004878">
    <property type="protein sequence ID" value="CAD8582872.1"/>
    <property type="molecule type" value="Transcribed_RNA"/>
</dbReference>
<protein>
    <recommendedName>
        <fullName evidence="3">DRBM domain-containing protein</fullName>
    </recommendedName>
</protein>
<keyword evidence="1" id="KW-0694">RNA-binding</keyword>